<dbReference type="Proteomes" id="UP000001817">
    <property type="component" value="Chromosome 3"/>
</dbReference>
<dbReference type="InterPro" id="IPR051349">
    <property type="entry name" value="Hydrogenase_assoc-protein"/>
</dbReference>
<dbReference type="EMBL" id="CP000272">
    <property type="protein sequence ID" value="ABE36430.1"/>
    <property type="molecule type" value="Genomic_DNA"/>
</dbReference>
<keyword evidence="2" id="KW-0560">Oxidoreductase</keyword>
<dbReference type="RefSeq" id="WP_011493686.1">
    <property type="nucleotide sequence ID" value="NC_007953.1"/>
</dbReference>
<organism evidence="5 6">
    <name type="scientific">Paraburkholderia xenovorans (strain LB400)</name>
    <dbReference type="NCBI Taxonomy" id="266265"/>
    <lineage>
        <taxon>Bacteria</taxon>
        <taxon>Pseudomonadati</taxon>
        <taxon>Pseudomonadota</taxon>
        <taxon>Betaproteobacteria</taxon>
        <taxon>Burkholderiales</taxon>
        <taxon>Burkholderiaceae</taxon>
        <taxon>Paraburkholderia</taxon>
    </lineage>
</organism>
<evidence type="ECO:0000256" key="2">
    <source>
        <dbReference type="ARBA" id="ARBA00023002"/>
    </source>
</evidence>
<keyword evidence="6" id="KW-1185">Reference proteome</keyword>
<dbReference type="OrthoDB" id="9787729at2"/>
<keyword evidence="3" id="KW-0479">Metal-binding</keyword>
<keyword evidence="3" id="KW-0411">Iron-sulfur</keyword>
<dbReference type="STRING" id="266265.Bxe_C0530"/>
<evidence type="ECO:0000256" key="3">
    <source>
        <dbReference type="ARBA" id="ARBA00023291"/>
    </source>
</evidence>
<sequence>MSTATSAEVDAAHRPRKLKVATVSLAGCFGCHTSFLDIDERLLELVQHIEFDRSPLTDIKEVGQCDIGLIEGGVCNSENVEVLRAFRAHCKTLVAMGACAINGGLPAERNRFALADVLNEVYRDRAGLREGSAIPDDPELPVLLQQVRPIHAVVHVDYFLPGCPPSADAFWSFLNDLMAGRTPHLGHALMHYD</sequence>
<gene>
    <name evidence="5" type="ORF">Bxe_C0530</name>
</gene>
<protein>
    <submittedName>
        <fullName evidence="5">Hydrogen dehydrogenase</fullName>
    </submittedName>
</protein>
<accession>Q13HK9</accession>
<name>Q13HK9_PARXL</name>
<evidence type="ECO:0000313" key="5">
    <source>
        <dbReference type="EMBL" id="ABE36430.1"/>
    </source>
</evidence>
<keyword evidence="3" id="KW-0408">Iron</keyword>
<dbReference type="KEGG" id="bxb:DR64_7917"/>
<dbReference type="GO" id="GO:0051538">
    <property type="term" value="F:3 iron, 4 sulfur cluster binding"/>
    <property type="evidence" value="ECO:0007669"/>
    <property type="project" value="UniProtKB-KW"/>
</dbReference>
<evidence type="ECO:0000259" key="4">
    <source>
        <dbReference type="Pfam" id="PF01058"/>
    </source>
</evidence>
<proteinExistence type="predicted"/>
<keyword evidence="3" id="KW-0003">3Fe-4S</keyword>
<dbReference type="GO" id="GO:0016491">
    <property type="term" value="F:oxidoreductase activity"/>
    <property type="evidence" value="ECO:0007669"/>
    <property type="project" value="UniProtKB-KW"/>
</dbReference>
<dbReference type="KEGG" id="bxe:Bxe_C0530"/>
<dbReference type="SUPFAM" id="SSF56770">
    <property type="entry name" value="HydA/Nqo6-like"/>
    <property type="match status" value="1"/>
</dbReference>
<dbReference type="eggNOG" id="COG1941">
    <property type="taxonomic scope" value="Bacteria"/>
</dbReference>
<dbReference type="InterPro" id="IPR006137">
    <property type="entry name" value="NADH_UbQ_OxRdtase-like_20kDa"/>
</dbReference>
<reference evidence="5 6" key="1">
    <citation type="journal article" date="2006" name="Proc. Natl. Acad. Sci. U.S.A.">
        <title>Burkholderia xenovorans LB400 harbors a multi-replicon, 9.73-Mbp genome shaped for versatility.</title>
        <authorList>
            <person name="Chain P.S."/>
            <person name="Denef V.J."/>
            <person name="Konstantinidis K.T."/>
            <person name="Vergez L.M."/>
            <person name="Agullo L."/>
            <person name="Reyes V.L."/>
            <person name="Hauser L."/>
            <person name="Cordova M."/>
            <person name="Gomez L."/>
            <person name="Gonzalez M."/>
            <person name="Land M."/>
            <person name="Lao V."/>
            <person name="Larimer F."/>
            <person name="LiPuma J.J."/>
            <person name="Mahenthiralingam E."/>
            <person name="Malfatti S.A."/>
            <person name="Marx C.J."/>
            <person name="Parnell J.J."/>
            <person name="Ramette A."/>
            <person name="Richardson P."/>
            <person name="Seeger M."/>
            <person name="Smith D."/>
            <person name="Spilker T."/>
            <person name="Sul W.J."/>
            <person name="Tsoi T.V."/>
            <person name="Ulrich L.E."/>
            <person name="Zhulin I.B."/>
            <person name="Tiedje J.M."/>
        </authorList>
    </citation>
    <scope>NUCLEOTIDE SEQUENCE [LARGE SCALE GENOMIC DNA]</scope>
    <source>
        <strain evidence="5 6">LB400</strain>
    </source>
</reference>
<dbReference type="PANTHER" id="PTHR42845">
    <property type="entry name" value="COENZYME F420-REDUCING HYDROGENASE, GAMMA SUBUNIT"/>
    <property type="match status" value="1"/>
</dbReference>
<evidence type="ECO:0000256" key="1">
    <source>
        <dbReference type="ARBA" id="ARBA00001927"/>
    </source>
</evidence>
<feature type="domain" description="NADH:ubiquinone oxidoreductase-like 20kDa subunit" evidence="4">
    <location>
        <begin position="28"/>
        <end position="176"/>
    </location>
</feature>
<evidence type="ECO:0000313" key="6">
    <source>
        <dbReference type="Proteomes" id="UP000001817"/>
    </source>
</evidence>
<dbReference type="Gene3D" id="3.40.50.700">
    <property type="entry name" value="NADH:ubiquinone oxidoreductase-like, 20kDa subunit"/>
    <property type="match status" value="1"/>
</dbReference>
<dbReference type="PANTHER" id="PTHR42845:SF1">
    <property type="entry name" value="HYDROGENASE SMALL SUBUNIT"/>
    <property type="match status" value="1"/>
</dbReference>
<dbReference type="PATRIC" id="fig|266265.5.peg.8290"/>
<comment type="cofactor">
    <cofactor evidence="1">
        <name>[3Fe-4S] cluster</name>
        <dbReference type="ChEBI" id="CHEBI:21137"/>
    </cofactor>
</comment>
<dbReference type="Pfam" id="PF01058">
    <property type="entry name" value="Oxidored_q6"/>
    <property type="match status" value="1"/>
</dbReference>
<dbReference type="AlphaFoldDB" id="Q13HK9"/>
<dbReference type="InterPro" id="IPR037024">
    <property type="entry name" value="NiFe_Hase_small_N_sf"/>
</dbReference>